<dbReference type="EMBL" id="JAKGBZ010000041">
    <property type="protein sequence ID" value="MCF3948174.1"/>
    <property type="molecule type" value="Genomic_DNA"/>
</dbReference>
<keyword evidence="2" id="KW-1185">Reference proteome</keyword>
<protein>
    <submittedName>
        <fullName evidence="1">Uncharacterized protein</fullName>
    </submittedName>
</protein>
<proteinExistence type="predicted"/>
<gene>
    <name evidence="1" type="ORF">L2A60_15980</name>
</gene>
<sequence>MRWQQFCAAVAVAGVTTQCHAAQPYTKDGCFPVRGELSAWNGTPSLRITADNQTYGIVPSGAHPVPEAITKTVDFDHSLIGRFTVCRLGQAKPGGMTYVWVEHATNLETVPAP</sequence>
<organism evidence="1 2">
    <name type="scientific">Acidiphilium iwatense</name>
    <dbReference type="NCBI Taxonomy" id="768198"/>
    <lineage>
        <taxon>Bacteria</taxon>
        <taxon>Pseudomonadati</taxon>
        <taxon>Pseudomonadota</taxon>
        <taxon>Alphaproteobacteria</taxon>
        <taxon>Acetobacterales</taxon>
        <taxon>Acidocellaceae</taxon>
        <taxon>Acidiphilium</taxon>
    </lineage>
</organism>
<name>A0ABS9DZP8_9PROT</name>
<evidence type="ECO:0000313" key="1">
    <source>
        <dbReference type="EMBL" id="MCF3948174.1"/>
    </source>
</evidence>
<reference evidence="1 2" key="1">
    <citation type="submission" date="2022-01" db="EMBL/GenBank/DDBJ databases">
        <authorList>
            <person name="Won M."/>
            <person name="Kim S.-J."/>
            <person name="Kwon S.-W."/>
        </authorList>
    </citation>
    <scope>NUCLEOTIDE SEQUENCE [LARGE SCALE GENOMIC DNA]</scope>
    <source>
        <strain evidence="1 2">KCTC 23505</strain>
    </source>
</reference>
<dbReference type="Proteomes" id="UP001521209">
    <property type="component" value="Unassembled WGS sequence"/>
</dbReference>
<comment type="caution">
    <text evidence="1">The sequence shown here is derived from an EMBL/GenBank/DDBJ whole genome shotgun (WGS) entry which is preliminary data.</text>
</comment>
<evidence type="ECO:0000313" key="2">
    <source>
        <dbReference type="Proteomes" id="UP001521209"/>
    </source>
</evidence>
<accession>A0ABS9DZP8</accession>